<evidence type="ECO:0000259" key="11">
    <source>
        <dbReference type="PROSITE" id="PS51379"/>
    </source>
</evidence>
<dbReference type="GO" id="GO:0009055">
    <property type="term" value="F:electron transfer activity"/>
    <property type="evidence" value="ECO:0007669"/>
    <property type="project" value="UniProtKB-UniRule"/>
</dbReference>
<sequence length="56" mass="6341">MPRTIDDDCINCGRCVKICPVHAISKGEKHMEIDRDKCIDCYACEIECPTHAAYPE</sequence>
<dbReference type="GO" id="GO:0046872">
    <property type="term" value="F:metal ion binding"/>
    <property type="evidence" value="ECO:0007669"/>
    <property type="project" value="UniProtKB-UniRule"/>
</dbReference>
<comment type="function">
    <text evidence="2 10">Ferredoxins are iron-sulfur proteins that transfer electrons in a wide variety of metabolic reactions.</text>
</comment>
<keyword evidence="5 10" id="KW-0004">4Fe-4S</keyword>
<dbReference type="EMBL" id="CP117826">
    <property type="protein sequence ID" value="XCC63475.1"/>
    <property type="molecule type" value="Genomic_DNA"/>
</dbReference>
<accession>A0AAU8ACG0</accession>
<evidence type="ECO:0000256" key="6">
    <source>
        <dbReference type="ARBA" id="ARBA00022723"/>
    </source>
</evidence>
<keyword evidence="7 10" id="KW-0249">Electron transport</keyword>
<name>A0AAU8ACG0_9FIRM</name>
<reference evidence="12" key="1">
    <citation type="submission" date="2023-02" db="EMBL/GenBank/DDBJ databases">
        <title>Gut commensal Christensenella minuta modulates host metabolism via a new class of secondary bile acids.</title>
        <authorList>
            <person name="Liu C."/>
        </authorList>
    </citation>
    <scope>NUCLEOTIDE SEQUENCE</scope>
    <source>
        <strain evidence="12">CA70</strain>
    </source>
</reference>
<dbReference type="PROSITE" id="PS51379">
    <property type="entry name" value="4FE4S_FER_2"/>
    <property type="match status" value="2"/>
</dbReference>
<dbReference type="Pfam" id="PF12838">
    <property type="entry name" value="Fer4_7"/>
    <property type="match status" value="1"/>
</dbReference>
<keyword evidence="6 10" id="KW-0479">Metal-binding</keyword>
<keyword evidence="8 10" id="KW-0408">Iron</keyword>
<evidence type="ECO:0000256" key="2">
    <source>
        <dbReference type="ARBA" id="ARBA00003532"/>
    </source>
</evidence>
<evidence type="ECO:0000256" key="7">
    <source>
        <dbReference type="ARBA" id="ARBA00022982"/>
    </source>
</evidence>
<evidence type="ECO:0000256" key="4">
    <source>
        <dbReference type="ARBA" id="ARBA00022448"/>
    </source>
</evidence>
<keyword evidence="4 10" id="KW-0813">Transport</keyword>
<protein>
    <recommendedName>
        <fullName evidence="3 10">Ferredoxin</fullName>
    </recommendedName>
</protein>
<dbReference type="InterPro" id="IPR050157">
    <property type="entry name" value="PSI_iron-sulfur_center"/>
</dbReference>
<dbReference type="SUPFAM" id="SSF54862">
    <property type="entry name" value="4Fe-4S ferredoxins"/>
    <property type="match status" value="1"/>
</dbReference>
<evidence type="ECO:0000256" key="8">
    <source>
        <dbReference type="ARBA" id="ARBA00023004"/>
    </source>
</evidence>
<dbReference type="AlphaFoldDB" id="A0AAU8ACG0"/>
<dbReference type="InterPro" id="IPR017896">
    <property type="entry name" value="4Fe4S_Fe-S-bd"/>
</dbReference>
<comment type="cofactor">
    <cofactor evidence="1 10">
        <name>[4Fe-4S] cluster</name>
        <dbReference type="ChEBI" id="CHEBI:49883"/>
    </cofactor>
</comment>
<feature type="domain" description="4Fe-4S ferredoxin-type" evidence="11">
    <location>
        <begin position="30"/>
        <end position="56"/>
    </location>
</feature>
<proteinExistence type="predicted"/>
<dbReference type="InterPro" id="IPR000813">
    <property type="entry name" value="7Fe_ferredoxin"/>
</dbReference>
<evidence type="ECO:0000256" key="3">
    <source>
        <dbReference type="ARBA" id="ARBA00013529"/>
    </source>
</evidence>
<dbReference type="RefSeq" id="WP_079546704.1">
    <property type="nucleotide sequence ID" value="NZ_CP117826.1"/>
</dbReference>
<gene>
    <name evidence="12" type="ORF">PUP29_06045</name>
</gene>
<dbReference type="PANTHER" id="PTHR24960:SF79">
    <property type="entry name" value="PHOTOSYSTEM I IRON-SULFUR CENTER"/>
    <property type="match status" value="1"/>
</dbReference>
<dbReference type="InterPro" id="IPR017900">
    <property type="entry name" value="4Fe4S_Fe_S_CS"/>
</dbReference>
<dbReference type="GO" id="GO:0051539">
    <property type="term" value="F:4 iron, 4 sulfur cluster binding"/>
    <property type="evidence" value="ECO:0007669"/>
    <property type="project" value="UniProtKB-UniRule"/>
</dbReference>
<evidence type="ECO:0000256" key="10">
    <source>
        <dbReference type="RuleBase" id="RU365098"/>
    </source>
</evidence>
<keyword evidence="9 10" id="KW-0411">Iron-sulfur</keyword>
<evidence type="ECO:0000256" key="5">
    <source>
        <dbReference type="ARBA" id="ARBA00022485"/>
    </source>
</evidence>
<dbReference type="Gene3D" id="3.30.70.20">
    <property type="match status" value="1"/>
</dbReference>
<dbReference type="PANTHER" id="PTHR24960">
    <property type="entry name" value="PHOTOSYSTEM I IRON-SULFUR CENTER-RELATED"/>
    <property type="match status" value="1"/>
</dbReference>
<dbReference type="PRINTS" id="PR00354">
    <property type="entry name" value="7FE8SFRDOXIN"/>
</dbReference>
<evidence type="ECO:0000313" key="12">
    <source>
        <dbReference type="EMBL" id="XCC63475.1"/>
    </source>
</evidence>
<evidence type="ECO:0000256" key="1">
    <source>
        <dbReference type="ARBA" id="ARBA00001966"/>
    </source>
</evidence>
<evidence type="ECO:0000256" key="9">
    <source>
        <dbReference type="ARBA" id="ARBA00023014"/>
    </source>
</evidence>
<feature type="domain" description="4Fe-4S ferredoxin-type" evidence="11">
    <location>
        <begin position="1"/>
        <end position="29"/>
    </location>
</feature>
<dbReference type="PROSITE" id="PS00198">
    <property type="entry name" value="4FE4S_FER_1"/>
    <property type="match status" value="1"/>
</dbReference>
<organism evidence="12">
    <name type="scientific">Christensenella massiliensis</name>
    <dbReference type="NCBI Taxonomy" id="1805714"/>
    <lineage>
        <taxon>Bacteria</taxon>
        <taxon>Bacillati</taxon>
        <taxon>Bacillota</taxon>
        <taxon>Clostridia</taxon>
        <taxon>Christensenellales</taxon>
        <taxon>Christensenellaceae</taxon>
        <taxon>Christensenella</taxon>
    </lineage>
</organism>